<dbReference type="RefSeq" id="WP_015444936.1">
    <property type="nucleotide sequence ID" value="NZ_CCZO01000004.1"/>
</dbReference>
<protein>
    <submittedName>
        <fullName evidence="1">Uncharacterized protein</fullName>
    </submittedName>
</protein>
<proteinExistence type="predicted"/>
<sequence>MSKSIEPHQFDLAKDNGEKFILPYAQYFNLEDLNKLIKGVIENKNPWPINQIIHAGGMDEIFRQLYQDKKDISGADDMWIQLWDTILAENANDNFHGFEELLKNNNIIQ</sequence>
<reference evidence="1" key="1">
    <citation type="journal article" date="2018" name="Genome Biol.">
        <title>SKESA: strategic k-mer extension for scrupulous assemblies.</title>
        <authorList>
            <person name="Souvorov A."/>
            <person name="Agarwala R."/>
            <person name="Lipman D.J."/>
        </authorList>
    </citation>
    <scope>NUCLEOTIDE SEQUENCE</scope>
    <source>
        <strain evidence="1">AZ00058701</strain>
    </source>
</reference>
<dbReference type="EMBL" id="DACWHX010000007">
    <property type="protein sequence ID" value="HAU1880042.1"/>
    <property type="molecule type" value="Genomic_DNA"/>
</dbReference>
<dbReference type="Proteomes" id="UP000866496">
    <property type="component" value="Unassembled WGS sequence"/>
</dbReference>
<evidence type="ECO:0000313" key="1">
    <source>
        <dbReference type="EMBL" id="HAU1880042.1"/>
    </source>
</evidence>
<evidence type="ECO:0000313" key="2">
    <source>
        <dbReference type="Proteomes" id="UP000866496"/>
    </source>
</evidence>
<dbReference type="AlphaFoldDB" id="A0AAN5T0I8"/>
<comment type="caution">
    <text evidence="1">The sequence shown here is derived from an EMBL/GenBank/DDBJ whole genome shotgun (WGS) entry which is preliminary data.</text>
</comment>
<organism evidence="1 2">
    <name type="scientific">Legionella pneumophila</name>
    <dbReference type="NCBI Taxonomy" id="446"/>
    <lineage>
        <taxon>Bacteria</taxon>
        <taxon>Pseudomonadati</taxon>
        <taxon>Pseudomonadota</taxon>
        <taxon>Gammaproteobacteria</taxon>
        <taxon>Legionellales</taxon>
        <taxon>Legionellaceae</taxon>
        <taxon>Legionella</taxon>
    </lineage>
</organism>
<dbReference type="GeneID" id="57034155"/>
<name>A0AAN5T0I8_LEGPN</name>
<reference evidence="1" key="2">
    <citation type="submission" date="2019-10" db="EMBL/GenBank/DDBJ databases">
        <authorList>
            <consortium name="NCBI Pathogen Detection Project"/>
        </authorList>
    </citation>
    <scope>NUCLEOTIDE SEQUENCE</scope>
    <source>
        <strain evidence="1">AZ00058701</strain>
    </source>
</reference>
<gene>
    <name evidence="1" type="ORF">JBJ86_07245</name>
</gene>
<accession>A0AAN5T0I8</accession>